<gene>
    <name evidence="2" type="ORF">FDA94_10455</name>
</gene>
<reference evidence="2 3" key="1">
    <citation type="submission" date="2019-04" db="EMBL/GenBank/DDBJ databases">
        <title>Herbidospora sp. NEAU-GS14.nov., a novel actinomycete isolated from soil.</title>
        <authorList>
            <person name="Han L."/>
        </authorList>
    </citation>
    <scope>NUCLEOTIDE SEQUENCE [LARGE SCALE GENOMIC DNA]</scope>
    <source>
        <strain evidence="2 3">NEAU-GS14</strain>
    </source>
</reference>
<keyword evidence="1" id="KW-0812">Transmembrane</keyword>
<accession>A0A4U3MJ36</accession>
<dbReference type="RefSeq" id="WP_137246846.1">
    <property type="nucleotide sequence ID" value="NZ_SZQA01000007.1"/>
</dbReference>
<evidence type="ECO:0000256" key="1">
    <source>
        <dbReference type="SAM" id="Phobius"/>
    </source>
</evidence>
<comment type="caution">
    <text evidence="2">The sequence shown here is derived from an EMBL/GenBank/DDBJ whole genome shotgun (WGS) entry which is preliminary data.</text>
</comment>
<dbReference type="AlphaFoldDB" id="A0A4U3MJ36"/>
<evidence type="ECO:0000313" key="3">
    <source>
        <dbReference type="Proteomes" id="UP000308705"/>
    </source>
</evidence>
<dbReference type="EMBL" id="SZQA01000007">
    <property type="protein sequence ID" value="TKK89341.1"/>
    <property type="molecule type" value="Genomic_DNA"/>
</dbReference>
<feature type="transmembrane region" description="Helical" evidence="1">
    <location>
        <begin position="117"/>
        <end position="136"/>
    </location>
</feature>
<dbReference type="OrthoDB" id="9958329at2"/>
<evidence type="ECO:0000313" key="2">
    <source>
        <dbReference type="EMBL" id="TKK89341.1"/>
    </source>
</evidence>
<protein>
    <submittedName>
        <fullName evidence="2">Uncharacterized protein</fullName>
    </submittedName>
</protein>
<sequence>MTIAQTAAVPIGRLGLATAAFGRPSFAGAGVGTALYELVVNTAIATGWLTERRTLLGRSLERDAKIMVGAKDVLVTGTVLAGAATLAGNVAAWLRSSAAVDDDHPYLRKMIRLNRSLARLGVASAPFINFALYDSYHPHPLRSFFSLW</sequence>
<name>A0A4U3MJ36_9ACTN</name>
<organism evidence="2 3">
    <name type="scientific">Herbidospora galbida</name>
    <dbReference type="NCBI Taxonomy" id="2575442"/>
    <lineage>
        <taxon>Bacteria</taxon>
        <taxon>Bacillati</taxon>
        <taxon>Actinomycetota</taxon>
        <taxon>Actinomycetes</taxon>
        <taxon>Streptosporangiales</taxon>
        <taxon>Streptosporangiaceae</taxon>
        <taxon>Herbidospora</taxon>
    </lineage>
</organism>
<keyword evidence="3" id="KW-1185">Reference proteome</keyword>
<keyword evidence="1" id="KW-0472">Membrane</keyword>
<dbReference type="Proteomes" id="UP000308705">
    <property type="component" value="Unassembled WGS sequence"/>
</dbReference>
<proteinExistence type="predicted"/>
<keyword evidence="1" id="KW-1133">Transmembrane helix</keyword>